<name>A0ABW1E3A6_9ACTN</name>
<feature type="compositionally biased region" description="Polar residues" evidence="4">
    <location>
        <begin position="1"/>
        <end position="14"/>
    </location>
</feature>
<dbReference type="Proteomes" id="UP001596180">
    <property type="component" value="Unassembled WGS sequence"/>
</dbReference>
<dbReference type="InterPro" id="IPR015422">
    <property type="entry name" value="PyrdxlP-dep_Trfase_small"/>
</dbReference>
<dbReference type="Gene3D" id="3.40.640.10">
    <property type="entry name" value="Type I PLP-dependent aspartate aminotransferase-like (Major domain)"/>
    <property type="match status" value="1"/>
</dbReference>
<dbReference type="SUPFAM" id="SSF53383">
    <property type="entry name" value="PLP-dependent transferases"/>
    <property type="match status" value="1"/>
</dbReference>
<feature type="region of interest" description="Disordered" evidence="4">
    <location>
        <begin position="1"/>
        <end position="44"/>
    </location>
</feature>
<keyword evidence="3" id="KW-0663">Pyridoxal phosphate</keyword>
<protein>
    <submittedName>
        <fullName evidence="6">Threonine aldolase family protein</fullName>
    </submittedName>
</protein>
<dbReference type="InterPro" id="IPR015421">
    <property type="entry name" value="PyrdxlP-dep_Trfase_major"/>
</dbReference>
<dbReference type="PANTHER" id="PTHR48097:SF9">
    <property type="entry name" value="L-THREONINE ALDOLASE"/>
    <property type="match status" value="1"/>
</dbReference>
<feature type="domain" description="Aromatic amino acid beta-eliminating lyase/threonine aldolase" evidence="5">
    <location>
        <begin position="92"/>
        <end position="320"/>
    </location>
</feature>
<comment type="caution">
    <text evidence="6">The sequence shown here is derived from an EMBL/GenBank/DDBJ whole genome shotgun (WGS) entry which is preliminary data.</text>
</comment>
<dbReference type="Pfam" id="PF01212">
    <property type="entry name" value="Beta_elim_lyase"/>
    <property type="match status" value="1"/>
</dbReference>
<accession>A0ABW1E3A6</accession>
<evidence type="ECO:0000256" key="4">
    <source>
        <dbReference type="SAM" id="MobiDB-lite"/>
    </source>
</evidence>
<dbReference type="PANTHER" id="PTHR48097">
    <property type="entry name" value="L-THREONINE ALDOLASE-RELATED"/>
    <property type="match status" value="1"/>
</dbReference>
<reference evidence="7" key="1">
    <citation type="journal article" date="2019" name="Int. J. Syst. Evol. Microbiol.">
        <title>The Global Catalogue of Microorganisms (GCM) 10K type strain sequencing project: providing services to taxonomists for standard genome sequencing and annotation.</title>
        <authorList>
            <consortium name="The Broad Institute Genomics Platform"/>
            <consortium name="The Broad Institute Genome Sequencing Center for Infectious Disease"/>
            <person name="Wu L."/>
            <person name="Ma J."/>
        </authorList>
    </citation>
    <scope>NUCLEOTIDE SEQUENCE [LARGE SCALE GENOMIC DNA]</scope>
    <source>
        <strain evidence="7">JCM 10411</strain>
    </source>
</reference>
<dbReference type="RefSeq" id="WP_381367043.1">
    <property type="nucleotide sequence ID" value="NZ_JBHSOA010000054.1"/>
</dbReference>
<evidence type="ECO:0000256" key="2">
    <source>
        <dbReference type="ARBA" id="ARBA00006966"/>
    </source>
</evidence>
<organism evidence="6 7">
    <name type="scientific">Streptomyces chlorus</name>
    <dbReference type="NCBI Taxonomy" id="887452"/>
    <lineage>
        <taxon>Bacteria</taxon>
        <taxon>Bacillati</taxon>
        <taxon>Actinomycetota</taxon>
        <taxon>Actinomycetes</taxon>
        <taxon>Kitasatosporales</taxon>
        <taxon>Streptomycetaceae</taxon>
        <taxon>Streptomyces</taxon>
    </lineage>
</organism>
<comment type="cofactor">
    <cofactor evidence="1">
        <name>pyridoxal 5'-phosphate</name>
        <dbReference type="ChEBI" id="CHEBI:597326"/>
    </cofactor>
</comment>
<proteinExistence type="inferred from homology"/>
<evidence type="ECO:0000313" key="7">
    <source>
        <dbReference type="Proteomes" id="UP001596180"/>
    </source>
</evidence>
<dbReference type="Gene3D" id="3.90.1150.10">
    <property type="entry name" value="Aspartate Aminotransferase, domain 1"/>
    <property type="match status" value="1"/>
</dbReference>
<dbReference type="EMBL" id="JBHSOA010000054">
    <property type="protein sequence ID" value="MFC5854927.1"/>
    <property type="molecule type" value="Genomic_DNA"/>
</dbReference>
<evidence type="ECO:0000313" key="6">
    <source>
        <dbReference type="EMBL" id="MFC5854927.1"/>
    </source>
</evidence>
<evidence type="ECO:0000256" key="1">
    <source>
        <dbReference type="ARBA" id="ARBA00001933"/>
    </source>
</evidence>
<sequence length="428" mass="46057">MGDTTENGTATQDGRQAGAEPGPDRKPDQGADQGADQERGQKLRARRIAAWRSAPRALARLGFLGPLRERLALLDAAAGVYDLDETADLYGNGVVEALEERVAGLLGTEAAVFFPTGTMAQQVALRCWAGRTGSPVVALHGLSHPEVHERNAFSRVSGLRPVRVTGQPRMPTAAEVRDFDEPFGALMLELPLRDAGFVLPTWEELTEVVDAAREREAVVHFDGARLWECTVHFGRPLEEIAALADSVYVSFYKSLDGFGGAALAGPATLVEEAKAWRHRYGGNVFQQFPTALSALIGLERELPRLPEYVTHARVVATALREGLAEAGVPWARVHPEVPHTHDFQVWLPYDADVLAEAAVRAAEETGAGLFANGWEQRGPGLALTEVYVRAAGLEWTADDVRAAAADFVRRLPEAKAQGRRGVGAGAGA</sequence>
<gene>
    <name evidence="6" type="ORF">ACFPZI_24980</name>
</gene>
<comment type="similarity">
    <text evidence="2">Belongs to the threonine aldolase family.</text>
</comment>
<dbReference type="InterPro" id="IPR001597">
    <property type="entry name" value="ArAA_b-elim_lyase/Thr_aldolase"/>
</dbReference>
<dbReference type="InterPro" id="IPR015424">
    <property type="entry name" value="PyrdxlP-dep_Trfase"/>
</dbReference>
<evidence type="ECO:0000259" key="5">
    <source>
        <dbReference type="Pfam" id="PF01212"/>
    </source>
</evidence>
<evidence type="ECO:0000256" key="3">
    <source>
        <dbReference type="ARBA" id="ARBA00022898"/>
    </source>
</evidence>
<keyword evidence="7" id="KW-1185">Reference proteome</keyword>